<dbReference type="VEuPathDB" id="VectorBase:LOC119175515"/>
<dbReference type="Pfam" id="PF02170">
    <property type="entry name" value="PAZ"/>
    <property type="match status" value="1"/>
</dbReference>
<evidence type="ECO:0000256" key="3">
    <source>
        <dbReference type="ARBA" id="ARBA00022490"/>
    </source>
</evidence>
<dbReference type="InterPro" id="IPR003100">
    <property type="entry name" value="PAZ_dom"/>
</dbReference>
<dbReference type="AlphaFoldDB" id="A0A9J6DH27"/>
<dbReference type="SMART" id="SM00949">
    <property type="entry name" value="PAZ"/>
    <property type="match status" value="1"/>
</dbReference>
<dbReference type="GO" id="GO:0005737">
    <property type="term" value="C:cytoplasm"/>
    <property type="evidence" value="ECO:0007669"/>
    <property type="project" value="UniProtKB-SubCell"/>
</dbReference>
<evidence type="ECO:0000256" key="5">
    <source>
        <dbReference type="ARBA" id="ARBA00023158"/>
    </source>
</evidence>
<dbReference type="PROSITE" id="PS50822">
    <property type="entry name" value="PIWI"/>
    <property type="match status" value="1"/>
</dbReference>
<dbReference type="EMBL" id="JABSTU010000009">
    <property type="protein sequence ID" value="KAH8021298.1"/>
    <property type="molecule type" value="Genomic_DNA"/>
</dbReference>
<proteinExistence type="inferred from homology"/>
<comment type="caution">
    <text evidence="9">The sequence shown here is derived from an EMBL/GenBank/DDBJ whole genome shotgun (WGS) entry which is preliminary data.</text>
</comment>
<evidence type="ECO:0000259" key="8">
    <source>
        <dbReference type="PROSITE" id="PS50822"/>
    </source>
</evidence>
<dbReference type="GO" id="GO:0034587">
    <property type="term" value="P:piRNA processing"/>
    <property type="evidence" value="ECO:0007669"/>
    <property type="project" value="UniProtKB-ARBA"/>
</dbReference>
<evidence type="ECO:0000256" key="4">
    <source>
        <dbReference type="ARBA" id="ARBA00022884"/>
    </source>
</evidence>
<reference evidence="9" key="2">
    <citation type="submission" date="2021-09" db="EMBL/GenBank/DDBJ databases">
        <authorList>
            <person name="Jia N."/>
            <person name="Wang J."/>
            <person name="Shi W."/>
            <person name="Du L."/>
            <person name="Sun Y."/>
            <person name="Zhan W."/>
            <person name="Jiang J."/>
            <person name="Wang Q."/>
            <person name="Zhang B."/>
            <person name="Ji P."/>
            <person name="Sakyi L.B."/>
            <person name="Cui X."/>
            <person name="Yuan T."/>
            <person name="Jiang B."/>
            <person name="Yang W."/>
            <person name="Lam T.T.-Y."/>
            <person name="Chang Q."/>
            <person name="Ding S."/>
            <person name="Wang X."/>
            <person name="Zhu J."/>
            <person name="Ruan X."/>
            <person name="Zhao L."/>
            <person name="Wei J."/>
            <person name="Que T."/>
            <person name="Du C."/>
            <person name="Cheng J."/>
            <person name="Dai P."/>
            <person name="Han X."/>
            <person name="Huang E."/>
            <person name="Gao Y."/>
            <person name="Liu J."/>
            <person name="Shao H."/>
            <person name="Ye R."/>
            <person name="Li L."/>
            <person name="Wei W."/>
            <person name="Wang X."/>
            <person name="Wang C."/>
            <person name="Huo Q."/>
            <person name="Li W."/>
            <person name="Guo W."/>
            <person name="Chen H."/>
            <person name="Chen S."/>
            <person name="Zhou L."/>
            <person name="Zhou L."/>
            <person name="Ni X."/>
            <person name="Tian J."/>
            <person name="Zhou Y."/>
            <person name="Sheng Y."/>
            <person name="Liu T."/>
            <person name="Pan Y."/>
            <person name="Xia L."/>
            <person name="Li J."/>
            <person name="Zhao F."/>
            <person name="Cao W."/>
        </authorList>
    </citation>
    <scope>NUCLEOTIDE SEQUENCE</scope>
    <source>
        <strain evidence="9">Rmic-2018</strain>
        <tissue evidence="9">Larvae</tissue>
    </source>
</reference>
<dbReference type="SUPFAM" id="SSF53098">
    <property type="entry name" value="Ribonuclease H-like"/>
    <property type="match status" value="2"/>
</dbReference>
<dbReference type="CDD" id="cd02845">
    <property type="entry name" value="PAZ_piwi_like"/>
    <property type="match status" value="1"/>
</dbReference>
<sequence length="585" mass="67345">MNEHRERFGLCFVFDGMSDLKTPTRLEADVLELKSLRPSDGAPIVIRIKWVQQLAPNNSEVLRLLNTQMRRNLERLGFVQINRHFFDKCAVSAIPQHGLELWRGLVTAIGQHETDVMMVTDTVHKVLRRDSVLDILQHVSALKNYREEAIKRIAGCIVMTPYNNKTYRVDDIDWNKNPLSVFESKEGSKSYLDYYREQYEKCIRDMQQPLLVCRPKEKDIRAGRTDNIYLLPELCVLTGLTDEMRANVSVMRDLAQHTRVEPTKRVQNLLEFIGRINGHAEIRQEMNRWGLVFDDALVSIEGRVLPTERIRQGDRSHRSDPRTADFSRETCDQPLHITVNIQSWLVICPKRDESNTTEFVRTLLSVCPPMGLGLGQPQIVQLEDDRAGNYVRALHDVGASGNLQLAMLVLANNRKDRYDMIKKQACVDLGLHTQVREWEIEQIVTALDVLFPGVEHKLAFVVVTKRISTRFFLQDPRRGYNNPLPGTVVDTEVTRPERYDYFLVSQSVRQGTVAPTHYNVIHDTTGLKPDHMQRLSYKMTHLYFNWPGTIRVPAPCQYAHKLAFLAGQSLHSEHNAKLAPTLFYL</sequence>
<dbReference type="GO" id="GO:0003723">
    <property type="term" value="F:RNA binding"/>
    <property type="evidence" value="ECO:0007669"/>
    <property type="project" value="UniProtKB-KW"/>
</dbReference>
<gene>
    <name evidence="9" type="ORF">HPB51_014869</name>
</gene>
<feature type="domain" description="PAZ" evidence="7">
    <location>
        <begin position="134"/>
        <end position="239"/>
    </location>
</feature>
<evidence type="ECO:0000313" key="9">
    <source>
        <dbReference type="EMBL" id="KAH8021298.1"/>
    </source>
</evidence>
<dbReference type="Pfam" id="PF23278">
    <property type="entry name" value="Piwi_N"/>
    <property type="match status" value="1"/>
</dbReference>
<accession>A0A9J6DH27</accession>
<dbReference type="Pfam" id="PF02171">
    <property type="entry name" value="Piwi"/>
    <property type="match status" value="1"/>
</dbReference>
<keyword evidence="3" id="KW-0963">Cytoplasm</keyword>
<comment type="subcellular location">
    <subcellularLocation>
        <location evidence="1">Cytoplasm</location>
    </subcellularLocation>
</comment>
<keyword evidence="10" id="KW-1185">Reference proteome</keyword>
<organism evidence="9 10">
    <name type="scientific">Rhipicephalus microplus</name>
    <name type="common">Cattle tick</name>
    <name type="synonym">Boophilus microplus</name>
    <dbReference type="NCBI Taxonomy" id="6941"/>
    <lineage>
        <taxon>Eukaryota</taxon>
        <taxon>Metazoa</taxon>
        <taxon>Ecdysozoa</taxon>
        <taxon>Arthropoda</taxon>
        <taxon>Chelicerata</taxon>
        <taxon>Arachnida</taxon>
        <taxon>Acari</taxon>
        <taxon>Parasitiformes</taxon>
        <taxon>Ixodida</taxon>
        <taxon>Ixodoidea</taxon>
        <taxon>Ixodidae</taxon>
        <taxon>Rhipicephalinae</taxon>
        <taxon>Rhipicephalus</taxon>
        <taxon>Boophilus</taxon>
    </lineage>
</organism>
<evidence type="ECO:0000259" key="7">
    <source>
        <dbReference type="PROSITE" id="PS50821"/>
    </source>
</evidence>
<evidence type="ECO:0000256" key="1">
    <source>
        <dbReference type="ARBA" id="ARBA00004496"/>
    </source>
</evidence>
<name>A0A9J6DH27_RHIMP</name>
<evidence type="ECO:0000256" key="6">
    <source>
        <dbReference type="ARBA" id="ARBA00038291"/>
    </source>
</evidence>
<dbReference type="Gene3D" id="2.170.260.10">
    <property type="entry name" value="paz domain"/>
    <property type="match status" value="1"/>
</dbReference>
<dbReference type="FunFam" id="2.170.260.10:FF:000003">
    <property type="entry name" value="Piwi-like RNA-mediated gene silencing 2"/>
    <property type="match status" value="1"/>
</dbReference>
<dbReference type="InterPro" id="IPR012337">
    <property type="entry name" value="RNaseH-like_sf"/>
</dbReference>
<evidence type="ECO:0000256" key="2">
    <source>
        <dbReference type="ARBA" id="ARBA00022473"/>
    </source>
</evidence>
<feature type="domain" description="Piwi" evidence="8">
    <location>
        <begin position="439"/>
        <end position="571"/>
    </location>
</feature>
<dbReference type="SUPFAM" id="SSF101690">
    <property type="entry name" value="PAZ domain"/>
    <property type="match status" value="1"/>
</dbReference>
<keyword evidence="5" id="KW-0943">RNA-mediated gene silencing</keyword>
<dbReference type="PANTHER" id="PTHR22891">
    <property type="entry name" value="EUKARYOTIC TRANSLATION INITIATION FACTOR 2C"/>
    <property type="match status" value="1"/>
</dbReference>
<comment type="similarity">
    <text evidence="6">Belongs to the argonaute family. Piwi subfamily.</text>
</comment>
<dbReference type="InterPro" id="IPR036085">
    <property type="entry name" value="PAZ_dom_sf"/>
</dbReference>
<dbReference type="Proteomes" id="UP000821866">
    <property type="component" value="Chromosome 7"/>
</dbReference>
<dbReference type="Gene3D" id="3.30.420.10">
    <property type="entry name" value="Ribonuclease H-like superfamily/Ribonuclease H"/>
    <property type="match status" value="1"/>
</dbReference>
<dbReference type="InterPro" id="IPR036397">
    <property type="entry name" value="RNaseH_sf"/>
</dbReference>
<dbReference type="InterPro" id="IPR003165">
    <property type="entry name" value="Piwi"/>
</dbReference>
<protein>
    <submittedName>
        <fullName evidence="9">Uncharacterized protein</fullName>
    </submittedName>
</protein>
<evidence type="ECO:0000313" key="10">
    <source>
        <dbReference type="Proteomes" id="UP000821866"/>
    </source>
</evidence>
<dbReference type="Gene3D" id="3.40.50.2300">
    <property type="match status" value="1"/>
</dbReference>
<keyword evidence="4" id="KW-0694">RNA-binding</keyword>
<dbReference type="SMART" id="SM00950">
    <property type="entry name" value="Piwi"/>
    <property type="match status" value="1"/>
</dbReference>
<reference evidence="9" key="1">
    <citation type="journal article" date="2020" name="Cell">
        <title>Large-Scale Comparative Analyses of Tick Genomes Elucidate Their Genetic Diversity and Vector Capacities.</title>
        <authorList>
            <consortium name="Tick Genome and Microbiome Consortium (TIGMIC)"/>
            <person name="Jia N."/>
            <person name="Wang J."/>
            <person name="Shi W."/>
            <person name="Du L."/>
            <person name="Sun Y."/>
            <person name="Zhan W."/>
            <person name="Jiang J.F."/>
            <person name="Wang Q."/>
            <person name="Zhang B."/>
            <person name="Ji P."/>
            <person name="Bell-Sakyi L."/>
            <person name="Cui X.M."/>
            <person name="Yuan T.T."/>
            <person name="Jiang B.G."/>
            <person name="Yang W.F."/>
            <person name="Lam T.T."/>
            <person name="Chang Q.C."/>
            <person name="Ding S.J."/>
            <person name="Wang X.J."/>
            <person name="Zhu J.G."/>
            <person name="Ruan X.D."/>
            <person name="Zhao L."/>
            <person name="Wei J.T."/>
            <person name="Ye R.Z."/>
            <person name="Que T.C."/>
            <person name="Du C.H."/>
            <person name="Zhou Y.H."/>
            <person name="Cheng J.X."/>
            <person name="Dai P.F."/>
            <person name="Guo W.B."/>
            <person name="Han X.H."/>
            <person name="Huang E.J."/>
            <person name="Li L.F."/>
            <person name="Wei W."/>
            <person name="Gao Y.C."/>
            <person name="Liu J.Z."/>
            <person name="Shao H.Z."/>
            <person name="Wang X."/>
            <person name="Wang C.C."/>
            <person name="Yang T.C."/>
            <person name="Huo Q.B."/>
            <person name="Li W."/>
            <person name="Chen H.Y."/>
            <person name="Chen S.E."/>
            <person name="Zhou L.G."/>
            <person name="Ni X.B."/>
            <person name="Tian J.H."/>
            <person name="Sheng Y."/>
            <person name="Liu T."/>
            <person name="Pan Y.S."/>
            <person name="Xia L.Y."/>
            <person name="Li J."/>
            <person name="Zhao F."/>
            <person name="Cao W.C."/>
        </authorList>
    </citation>
    <scope>NUCLEOTIDE SEQUENCE</scope>
    <source>
        <strain evidence="9">Rmic-2018</strain>
    </source>
</reference>
<dbReference type="CDD" id="cd04658">
    <property type="entry name" value="Piwi_piwi-like_Euk"/>
    <property type="match status" value="1"/>
</dbReference>
<dbReference type="PROSITE" id="PS50821">
    <property type="entry name" value="PAZ"/>
    <property type="match status" value="1"/>
</dbReference>
<dbReference type="VEuPathDB" id="VectorBase:LOC119181117"/>
<keyword evidence="2" id="KW-0217">Developmental protein</keyword>